<sequence length="441" mass="49001">MGIKSESKTTSATLIADLHRCHERIQNLKNCFQLAGLISSTLDLGQVLQSIMSTSRKILRAEACSLMLVDEATQELVFEVAQGPVANQLKGGFRLKKGEGIAGSVFDSGKALLIEDAYEDPRFHREFDLKTGYRTRSILCVPIKIMDRIIGVSQVINRIDGTPFDSEDEEILTLLCAHAAIAIENARMHRALLHKQQIESDLALATSIQRSFLPQNTPQLPGFHFLSHYRAAREVGGDFYDFIALDGERWGILIGDVSGKGIASALCMAKLTSDFRLHAIREKDPSRLMERINDLLCGRSRRGMFVTLLYMVLDPQECTLTCVNAGHIPPLLWNHEKNRYVFLDSMGGLPAGIIAGQRYPSDKIHLEPGDCLFLSTDGLMEAKNAQGERLGTERMEKAIRSGSSRADEVYLRVMGQLKEFVQETPPADDLTLVLLGVEESR</sequence>
<feature type="domain" description="PPM-type phosphatase" evidence="3">
    <location>
        <begin position="220"/>
        <end position="437"/>
    </location>
</feature>
<dbReference type="GO" id="GO:0016791">
    <property type="term" value="F:phosphatase activity"/>
    <property type="evidence" value="ECO:0007669"/>
    <property type="project" value="TreeGrafter"/>
</dbReference>
<keyword evidence="1" id="KW-0378">Hydrolase</keyword>
<name>A0A9W6FUK7_9BACT</name>
<dbReference type="InterPro" id="IPR036457">
    <property type="entry name" value="PPM-type-like_dom_sf"/>
</dbReference>
<accession>A0A9W6FUK7</accession>
<dbReference type="AlphaFoldDB" id="A0A9W6FUK7"/>
<comment type="caution">
    <text evidence="4">The sequence shown here is derived from an EMBL/GenBank/DDBJ whole genome shotgun (WGS) entry which is preliminary data.</text>
</comment>
<dbReference type="SUPFAM" id="SSF55781">
    <property type="entry name" value="GAF domain-like"/>
    <property type="match status" value="1"/>
</dbReference>
<dbReference type="Gene3D" id="3.30.450.40">
    <property type="match status" value="1"/>
</dbReference>
<dbReference type="SUPFAM" id="SSF81606">
    <property type="entry name" value="PP2C-like"/>
    <property type="match status" value="1"/>
</dbReference>
<evidence type="ECO:0000259" key="3">
    <source>
        <dbReference type="SMART" id="SM00331"/>
    </source>
</evidence>
<dbReference type="InterPro" id="IPR003018">
    <property type="entry name" value="GAF"/>
</dbReference>
<gene>
    <name evidence="4" type="ORF">DAMNIGENAA_25850</name>
</gene>
<dbReference type="EMBL" id="BSDR01000001">
    <property type="protein sequence ID" value="GLI35152.1"/>
    <property type="molecule type" value="Genomic_DNA"/>
</dbReference>
<keyword evidence="5" id="KW-1185">Reference proteome</keyword>
<protein>
    <recommendedName>
        <fullName evidence="6">GAF domain-containing protein</fullName>
    </recommendedName>
</protein>
<dbReference type="InterPro" id="IPR001932">
    <property type="entry name" value="PPM-type_phosphatase-like_dom"/>
</dbReference>
<reference evidence="4" key="1">
    <citation type="submission" date="2022-12" db="EMBL/GenBank/DDBJ databases">
        <title>Reference genome sequencing for broad-spectrum identification of bacterial and archaeal isolates by mass spectrometry.</title>
        <authorList>
            <person name="Sekiguchi Y."/>
            <person name="Tourlousse D.M."/>
        </authorList>
    </citation>
    <scope>NUCLEOTIDE SEQUENCE</scope>
    <source>
        <strain evidence="4">ASRB1</strain>
    </source>
</reference>
<dbReference type="Gene3D" id="3.60.40.10">
    <property type="entry name" value="PPM-type phosphatase domain"/>
    <property type="match status" value="1"/>
</dbReference>
<dbReference type="SMART" id="SM00065">
    <property type="entry name" value="GAF"/>
    <property type="match status" value="1"/>
</dbReference>
<dbReference type="Proteomes" id="UP001144372">
    <property type="component" value="Unassembled WGS sequence"/>
</dbReference>
<evidence type="ECO:0000256" key="1">
    <source>
        <dbReference type="ARBA" id="ARBA00022801"/>
    </source>
</evidence>
<evidence type="ECO:0000313" key="4">
    <source>
        <dbReference type="EMBL" id="GLI35152.1"/>
    </source>
</evidence>
<dbReference type="Pfam" id="PF07228">
    <property type="entry name" value="SpoIIE"/>
    <property type="match status" value="1"/>
</dbReference>
<dbReference type="SMART" id="SM00331">
    <property type="entry name" value="PP2C_SIG"/>
    <property type="match status" value="1"/>
</dbReference>
<proteinExistence type="predicted"/>
<evidence type="ECO:0000313" key="5">
    <source>
        <dbReference type="Proteomes" id="UP001144372"/>
    </source>
</evidence>
<dbReference type="InterPro" id="IPR029016">
    <property type="entry name" value="GAF-like_dom_sf"/>
</dbReference>
<dbReference type="PANTHER" id="PTHR43156:SF2">
    <property type="entry name" value="STAGE II SPORULATION PROTEIN E"/>
    <property type="match status" value="1"/>
</dbReference>
<dbReference type="InterPro" id="IPR052016">
    <property type="entry name" value="Bact_Sigma-Reg"/>
</dbReference>
<feature type="domain" description="GAF" evidence="2">
    <location>
        <begin position="43"/>
        <end position="193"/>
    </location>
</feature>
<organism evidence="4 5">
    <name type="scientific">Desulforhabdus amnigena</name>
    <dbReference type="NCBI Taxonomy" id="40218"/>
    <lineage>
        <taxon>Bacteria</taxon>
        <taxon>Pseudomonadati</taxon>
        <taxon>Thermodesulfobacteriota</taxon>
        <taxon>Syntrophobacteria</taxon>
        <taxon>Syntrophobacterales</taxon>
        <taxon>Syntrophobacteraceae</taxon>
        <taxon>Desulforhabdus</taxon>
    </lineage>
</organism>
<dbReference type="Pfam" id="PF01590">
    <property type="entry name" value="GAF"/>
    <property type="match status" value="1"/>
</dbReference>
<dbReference type="PANTHER" id="PTHR43156">
    <property type="entry name" value="STAGE II SPORULATION PROTEIN E-RELATED"/>
    <property type="match status" value="1"/>
</dbReference>
<dbReference type="RefSeq" id="WP_281794750.1">
    <property type="nucleotide sequence ID" value="NZ_BSDR01000001.1"/>
</dbReference>
<evidence type="ECO:0008006" key="6">
    <source>
        <dbReference type="Google" id="ProtNLM"/>
    </source>
</evidence>
<evidence type="ECO:0000259" key="2">
    <source>
        <dbReference type="SMART" id="SM00065"/>
    </source>
</evidence>